<dbReference type="Proteomes" id="UP000078595">
    <property type="component" value="Chromosome 1"/>
</dbReference>
<dbReference type="GeneID" id="28964697"/>
<dbReference type="EMBL" id="CP144530">
    <property type="protein sequence ID" value="WWC58453.1"/>
    <property type="molecule type" value="Genomic_DNA"/>
</dbReference>
<reference evidence="2" key="3">
    <citation type="submission" date="2024-02" db="EMBL/GenBank/DDBJ databases">
        <title>Comparative genomics of Cryptococcus and Kwoniella reveals pathogenesis evolution and contrasting modes of karyotype evolution via chromosome fusion or intercentromeric recombination.</title>
        <authorList>
            <person name="Coelho M.A."/>
            <person name="David-Palma M."/>
            <person name="Shea T."/>
            <person name="Bowers K."/>
            <person name="McGinley-Smith S."/>
            <person name="Mohammad A.W."/>
            <person name="Gnirke A."/>
            <person name="Yurkov A.M."/>
            <person name="Nowrousian M."/>
            <person name="Sun S."/>
            <person name="Cuomo C.A."/>
            <person name="Heitman J."/>
        </authorList>
    </citation>
    <scope>NUCLEOTIDE SEQUENCE</scope>
    <source>
        <strain evidence="2">CBS 10117</strain>
    </source>
</reference>
<sequence length="459" mass="49929">MSSNAGQTISLSSSLTRERGIEAFSNSIKISDGPTKSSHRLSKPAKAGLCSIVINAIELAARARQLELNSKLNLEYAHTTTISDLQNRWMHDLSSIRGLVCSADGDKANQGLTLVPALSEIEGITSSSSRGRRVCESAFSIPLRSESNSTASMVNGLTISKIAERIQATRNVEQALQEALRSGTASDVAAFLSKTTGFNDDEKAAYLAQSTLRDVQDKLSSTTAPGQSWVYKIEKKRTGRDRFPFLCDESRSLSNFGNSDEYIDVSLGIIPSNSSPNAYEGRPIARISRGEMKTLVHHAFSALGYARMARDLTDPSSDEWEMREDLVRKDVRDILAVLSSHIGDPAFRGQTVYLPTDTEMSELLAESENRGLFNFDEYGSQPDTFSAKFEISPSSSASTYDTLDGMAFGAMVGEGVILKTVLEGDSKDVVDYVLKHGEEDAVKGNFGPFLAKKTIESLL</sequence>
<dbReference type="EMBL" id="KI894027">
    <property type="protein sequence ID" value="OBR89175.1"/>
    <property type="molecule type" value="Genomic_DNA"/>
</dbReference>
<name>A0A1A6AGH4_9TREE</name>
<reference evidence="2" key="2">
    <citation type="submission" date="2013-07" db="EMBL/GenBank/DDBJ databases">
        <authorList>
            <consortium name="The Broad Institute Genome Sequencing Platform"/>
            <person name="Cuomo C."/>
            <person name="Litvintseva A."/>
            <person name="Chen Y."/>
            <person name="Heitman J."/>
            <person name="Sun S."/>
            <person name="Springer D."/>
            <person name="Dromer F."/>
            <person name="Young S.K."/>
            <person name="Zeng Q."/>
            <person name="Gargeya S."/>
            <person name="Fitzgerald M."/>
            <person name="Abouelleil A."/>
            <person name="Alvarado L."/>
            <person name="Berlin A.M."/>
            <person name="Chapman S.B."/>
            <person name="Dewar J."/>
            <person name="Goldberg J."/>
            <person name="Griggs A."/>
            <person name="Gujja S."/>
            <person name="Hansen M."/>
            <person name="Howarth C."/>
            <person name="Imamovic A."/>
            <person name="Larimer J."/>
            <person name="McCowan C."/>
            <person name="Murphy C."/>
            <person name="Pearson M."/>
            <person name="Priest M."/>
            <person name="Roberts A."/>
            <person name="Saif S."/>
            <person name="Shea T."/>
            <person name="Sykes S."/>
            <person name="Wortman J."/>
            <person name="Nusbaum C."/>
            <person name="Birren B."/>
        </authorList>
    </citation>
    <scope>NUCLEOTIDE SEQUENCE</scope>
    <source>
        <strain evidence="2">CBS 10117</strain>
    </source>
</reference>
<dbReference type="VEuPathDB" id="FungiDB:I303_00998"/>
<organism evidence="1">
    <name type="scientific">Kwoniella dejecticola CBS 10117</name>
    <dbReference type="NCBI Taxonomy" id="1296121"/>
    <lineage>
        <taxon>Eukaryota</taxon>
        <taxon>Fungi</taxon>
        <taxon>Dikarya</taxon>
        <taxon>Basidiomycota</taxon>
        <taxon>Agaricomycotina</taxon>
        <taxon>Tremellomycetes</taxon>
        <taxon>Tremellales</taxon>
        <taxon>Cryptococcaceae</taxon>
        <taxon>Kwoniella</taxon>
    </lineage>
</organism>
<dbReference type="KEGG" id="kdj:28964697"/>
<dbReference type="RefSeq" id="XP_018267017.1">
    <property type="nucleotide sequence ID" value="XM_018404363.1"/>
</dbReference>
<dbReference type="AlphaFoldDB" id="A0A1A6AGH4"/>
<protein>
    <submittedName>
        <fullName evidence="1">Uncharacterized protein</fullName>
    </submittedName>
</protein>
<evidence type="ECO:0000313" key="2">
    <source>
        <dbReference type="EMBL" id="WWC58453.1"/>
    </source>
</evidence>
<keyword evidence="3" id="KW-1185">Reference proteome</keyword>
<reference evidence="1" key="1">
    <citation type="submission" date="2013-07" db="EMBL/GenBank/DDBJ databases">
        <title>The Genome Sequence of Cryptococcus dejecticola CBS10117.</title>
        <authorList>
            <consortium name="The Broad Institute Genome Sequencing Platform"/>
            <person name="Cuomo C."/>
            <person name="Litvintseva A."/>
            <person name="Chen Y."/>
            <person name="Heitman J."/>
            <person name="Sun S."/>
            <person name="Springer D."/>
            <person name="Dromer F."/>
            <person name="Young S.K."/>
            <person name="Zeng Q."/>
            <person name="Gargeya S."/>
            <person name="Fitzgerald M."/>
            <person name="Abouelleil A."/>
            <person name="Alvarado L."/>
            <person name="Berlin A.M."/>
            <person name="Chapman S.B."/>
            <person name="Dewar J."/>
            <person name="Goldberg J."/>
            <person name="Griggs A."/>
            <person name="Gujja S."/>
            <person name="Hansen M."/>
            <person name="Howarth C."/>
            <person name="Imamovic A."/>
            <person name="Larimer J."/>
            <person name="McCowan C."/>
            <person name="Murphy C."/>
            <person name="Pearson M."/>
            <person name="Priest M."/>
            <person name="Roberts A."/>
            <person name="Saif S."/>
            <person name="Shea T."/>
            <person name="Sykes S."/>
            <person name="Wortman J."/>
            <person name="Nusbaum C."/>
            <person name="Birren B."/>
        </authorList>
    </citation>
    <scope>NUCLEOTIDE SEQUENCE [LARGE SCALE GENOMIC DNA]</scope>
    <source>
        <strain evidence="1">CBS 10117</strain>
    </source>
</reference>
<gene>
    <name evidence="1" type="ORF">I303_00998</name>
    <name evidence="2" type="ORF">I303_100994</name>
</gene>
<proteinExistence type="predicted"/>
<evidence type="ECO:0000313" key="1">
    <source>
        <dbReference type="EMBL" id="OBR89175.1"/>
    </source>
</evidence>
<evidence type="ECO:0000313" key="3">
    <source>
        <dbReference type="Proteomes" id="UP000078595"/>
    </source>
</evidence>
<accession>A0A1A6AGH4</accession>